<dbReference type="PANTHER" id="PTHR35004:SF7">
    <property type="entry name" value="INTEGRASE PROTEIN"/>
    <property type="match status" value="1"/>
</dbReference>
<comment type="caution">
    <text evidence="7">The sequence shown here is derived from an EMBL/GenBank/DDBJ whole genome shotgun (WGS) entry which is preliminary data.</text>
</comment>
<dbReference type="InterPro" id="IPR017894">
    <property type="entry name" value="HTH_IS21_transposase_type"/>
</dbReference>
<dbReference type="GO" id="GO:0015074">
    <property type="term" value="P:DNA integration"/>
    <property type="evidence" value="ECO:0007669"/>
    <property type="project" value="InterPro"/>
</dbReference>
<evidence type="ECO:0000313" key="7">
    <source>
        <dbReference type="EMBL" id="RTR25388.1"/>
    </source>
</evidence>
<dbReference type="GO" id="GO:0032196">
    <property type="term" value="P:transposition"/>
    <property type="evidence" value="ECO:0007669"/>
    <property type="project" value="UniProtKB-KW"/>
</dbReference>
<gene>
    <name evidence="7" type="ORF">EKG39_23180</name>
</gene>
<proteinExistence type="inferred from homology"/>
<dbReference type="InterPro" id="IPR054353">
    <property type="entry name" value="IstA-like_C"/>
</dbReference>
<organism evidence="7 8">
    <name type="scientific">Shewanella atlantica</name>
    <dbReference type="NCBI Taxonomy" id="271099"/>
    <lineage>
        <taxon>Bacteria</taxon>
        <taxon>Pseudomonadati</taxon>
        <taxon>Pseudomonadota</taxon>
        <taxon>Gammaproteobacteria</taxon>
        <taxon>Alteromonadales</taxon>
        <taxon>Shewanellaceae</taxon>
        <taxon>Shewanella</taxon>
    </lineage>
</organism>
<dbReference type="EMBL" id="RXNV01000035">
    <property type="protein sequence ID" value="RTR25388.1"/>
    <property type="molecule type" value="Genomic_DNA"/>
</dbReference>
<evidence type="ECO:0000256" key="1">
    <source>
        <dbReference type="ARBA" id="ARBA00009277"/>
    </source>
</evidence>
<dbReference type="GO" id="GO:0006310">
    <property type="term" value="P:DNA recombination"/>
    <property type="evidence" value="ECO:0007669"/>
    <property type="project" value="UniProtKB-KW"/>
</dbReference>
<feature type="domain" description="HTH IS21-type" evidence="5">
    <location>
        <begin position="6"/>
        <end position="68"/>
    </location>
</feature>
<dbReference type="InterPro" id="IPR036397">
    <property type="entry name" value="RNaseH_sf"/>
</dbReference>
<accession>A0A3S0K931</accession>
<comment type="similarity">
    <text evidence="1">Belongs to the transposase IS21/IS408/IS1162 family.</text>
</comment>
<feature type="domain" description="Integrase catalytic" evidence="6">
    <location>
        <begin position="119"/>
        <end position="300"/>
    </location>
</feature>
<evidence type="ECO:0000256" key="3">
    <source>
        <dbReference type="ARBA" id="ARBA00023125"/>
    </source>
</evidence>
<dbReference type="OrthoDB" id="2065409at2"/>
<dbReference type="Pfam" id="PF13412">
    <property type="entry name" value="HTH_24"/>
    <property type="match status" value="1"/>
</dbReference>
<evidence type="ECO:0000259" key="6">
    <source>
        <dbReference type="PROSITE" id="PS50994"/>
    </source>
</evidence>
<dbReference type="Pfam" id="PF22483">
    <property type="entry name" value="Mu-transpos_C_2"/>
    <property type="match status" value="1"/>
</dbReference>
<dbReference type="PROSITE" id="PS50994">
    <property type="entry name" value="INTEGRASE"/>
    <property type="match status" value="1"/>
</dbReference>
<dbReference type="Gene3D" id="1.10.10.60">
    <property type="entry name" value="Homeodomain-like"/>
    <property type="match status" value="1"/>
</dbReference>
<name>A0A3S0K931_9GAMM</name>
<dbReference type="PANTHER" id="PTHR35004">
    <property type="entry name" value="TRANSPOSASE RV3428C-RELATED"/>
    <property type="match status" value="1"/>
</dbReference>
<evidence type="ECO:0000313" key="8">
    <source>
        <dbReference type="Proteomes" id="UP000282060"/>
    </source>
</evidence>
<evidence type="ECO:0000256" key="2">
    <source>
        <dbReference type="ARBA" id="ARBA00022578"/>
    </source>
</evidence>
<keyword evidence="2" id="KW-0815">Transposition</keyword>
<evidence type="ECO:0000259" key="5">
    <source>
        <dbReference type="PROSITE" id="PS50531"/>
    </source>
</evidence>
<dbReference type="Proteomes" id="UP000282060">
    <property type="component" value="Unassembled WGS sequence"/>
</dbReference>
<dbReference type="NCBIfam" id="NF033546">
    <property type="entry name" value="transpos_IS21"/>
    <property type="match status" value="1"/>
</dbReference>
<evidence type="ECO:0000256" key="4">
    <source>
        <dbReference type="ARBA" id="ARBA00023172"/>
    </source>
</evidence>
<reference evidence="7 8" key="1">
    <citation type="submission" date="2018-12" db="EMBL/GenBank/DDBJ databases">
        <authorList>
            <person name="Yu L."/>
        </authorList>
    </citation>
    <scope>NUCLEOTIDE SEQUENCE [LARGE SCALE GENOMIC DNA]</scope>
    <source>
        <strain evidence="7 8">HAW-EB5</strain>
    </source>
</reference>
<protein>
    <submittedName>
        <fullName evidence="7">IS21 family transposase</fullName>
    </submittedName>
</protein>
<sequence length="505" mass="58734">MIDVSLLSVIRRWYFRDGLSQREITRRTGLSRNTVRRYLKDDIAEPAYPQRDSHGKVKAFEEVLVSWLKREARRRRKERKTVKNLYEDLLPLGYSGSYDRVAAFVRKWREEQRLAASNQVYVPLEFAAGEAFQFDWGENYAFIDGRKTKLQVAHFKLSHSRAFMLRAYPTQSHEMLFDAHNHAFRVFNGVPERGIYDNMKTAVDKVQRGKERIVNRRFLTMVSHYLFEADFCNPAAGWEKGQVEKNVRDARSIIWQRLPRVSTLTELNDWLEAQCIADWQSRKHPQFTDKTIEDVWYQEQRQLMKVTAPFDGFIEHSKKVSSTCLVSFERNRYSVPASFANRRISLRVYPSRLSFVAEGQQIAEHPRTFMVSHDVPGKVIYDWQHYLLVAQRKPGALRNGAPFNTMPDSFKHLQSILLQRARGDKEMVEVLSLILHHDEADVVKAVEMALDASCPSKQHVMNCLSRIITPPQPAAIPIVNSLKLITEPTSDASRYDTLRGKRHAH</sequence>
<keyword evidence="3" id="KW-0238">DNA-binding</keyword>
<dbReference type="AlphaFoldDB" id="A0A3S0K931"/>
<dbReference type="InterPro" id="IPR001584">
    <property type="entry name" value="Integrase_cat-core"/>
</dbReference>
<keyword evidence="8" id="KW-1185">Reference proteome</keyword>
<dbReference type="Gene3D" id="3.30.420.10">
    <property type="entry name" value="Ribonuclease H-like superfamily/Ribonuclease H"/>
    <property type="match status" value="1"/>
</dbReference>
<dbReference type="GO" id="GO:0003677">
    <property type="term" value="F:DNA binding"/>
    <property type="evidence" value="ECO:0007669"/>
    <property type="project" value="UniProtKB-KW"/>
</dbReference>
<dbReference type="PROSITE" id="PS50531">
    <property type="entry name" value="HTH_IS21"/>
    <property type="match status" value="1"/>
</dbReference>
<keyword evidence="4" id="KW-0233">DNA recombination</keyword>
<dbReference type="RefSeq" id="WP_126508320.1">
    <property type="nucleotide sequence ID" value="NZ_RXNV01000035.1"/>
</dbReference>